<feature type="compositionally biased region" description="Low complexity" evidence="13">
    <location>
        <begin position="46"/>
        <end position="58"/>
    </location>
</feature>
<feature type="domain" description="BTB" evidence="14">
    <location>
        <begin position="530"/>
        <end position="600"/>
    </location>
</feature>
<dbReference type="SMART" id="SM00225">
    <property type="entry name" value="BTB"/>
    <property type="match status" value="1"/>
</dbReference>
<gene>
    <name evidence="16" type="primary">CANT1</name>
</gene>
<protein>
    <recommendedName>
        <fullName evidence="2">Galectin-3-binding protein</fullName>
    </recommendedName>
    <alternativeName>
        <fullName evidence="10">Lectin galactoside-binding soluble 3-binding protein</fullName>
    </alternativeName>
</protein>
<dbReference type="Pfam" id="PF06079">
    <property type="entry name" value="Apyrase"/>
    <property type="match status" value="1"/>
</dbReference>
<dbReference type="GO" id="GO:0016020">
    <property type="term" value="C:membrane"/>
    <property type="evidence" value="ECO:0007669"/>
    <property type="project" value="InterPro"/>
</dbReference>
<dbReference type="Gene3D" id="3.10.250.10">
    <property type="entry name" value="SRCR-like domain"/>
    <property type="match status" value="1"/>
</dbReference>
<dbReference type="Ensembl" id="ENSCAFT00040005784.1">
    <property type="protein sequence ID" value="ENSCAFP00040004984.1"/>
    <property type="gene ID" value="ENSCAFG00040003045.1"/>
</dbReference>
<evidence type="ECO:0000256" key="8">
    <source>
        <dbReference type="ARBA" id="ARBA00023180"/>
    </source>
</evidence>
<feature type="disulfide bond" evidence="12">
    <location>
        <begin position="470"/>
        <end position="480"/>
    </location>
</feature>
<dbReference type="Gene3D" id="3.30.710.10">
    <property type="entry name" value="Potassium Channel Kv1.1, Chain A"/>
    <property type="match status" value="1"/>
</dbReference>
<feature type="binding site" evidence="11">
    <location>
        <position position="254"/>
    </location>
    <ligand>
        <name>Ca(2+)</name>
        <dbReference type="ChEBI" id="CHEBI:29108"/>
    </ligand>
</feature>
<dbReference type="Pfam" id="PF00530">
    <property type="entry name" value="SRCR"/>
    <property type="match status" value="1"/>
</dbReference>
<evidence type="ECO:0000313" key="16">
    <source>
        <dbReference type="Ensembl" id="ENSCAFP00040004984.1"/>
    </source>
</evidence>
<evidence type="ECO:0000256" key="11">
    <source>
        <dbReference type="PIRSR" id="PIRSR609283-1"/>
    </source>
</evidence>
<evidence type="ECO:0000259" key="14">
    <source>
        <dbReference type="PROSITE" id="PS50097"/>
    </source>
</evidence>
<dbReference type="InterPro" id="IPR011705">
    <property type="entry name" value="BACK"/>
</dbReference>
<comment type="cofactor">
    <cofactor evidence="11">
        <name>Ca(2+)</name>
        <dbReference type="ChEBI" id="CHEBI:29108"/>
    </cofactor>
</comment>
<dbReference type="OrthoDB" id="25028at2759"/>
<dbReference type="GO" id="GO:0005509">
    <property type="term" value="F:calcium ion binding"/>
    <property type="evidence" value="ECO:0007669"/>
    <property type="project" value="InterPro"/>
</dbReference>
<keyword evidence="3" id="KW-0964">Secreted</keyword>
<dbReference type="PANTHER" id="PTHR24410">
    <property type="entry name" value="HL07962P-RELATED"/>
    <property type="match status" value="1"/>
</dbReference>
<dbReference type="FunFam" id="3.10.250.10:FF:000005">
    <property type="entry name" value="Neurotrypsin isoform A"/>
    <property type="match status" value="1"/>
</dbReference>
<accession>A0A8C0RWJ2</accession>
<keyword evidence="11" id="KW-0479">Metal-binding</keyword>
<evidence type="ECO:0000313" key="17">
    <source>
        <dbReference type="Proteomes" id="UP000694542"/>
    </source>
</evidence>
<dbReference type="GO" id="GO:0007155">
    <property type="term" value="P:cell adhesion"/>
    <property type="evidence" value="ECO:0007669"/>
    <property type="project" value="UniProtKB-KW"/>
</dbReference>
<dbReference type="InterPro" id="IPR036258">
    <property type="entry name" value="Apyrase_sf"/>
</dbReference>
<dbReference type="InterPro" id="IPR000210">
    <property type="entry name" value="BTB/POZ_dom"/>
</dbReference>
<feature type="disulfide bond" evidence="12">
    <location>
        <begin position="426"/>
        <end position="490"/>
    </location>
</feature>
<dbReference type="InterPro" id="IPR009283">
    <property type="entry name" value="Apyrase"/>
</dbReference>
<feature type="region of interest" description="Disordered" evidence="13">
    <location>
        <begin position="46"/>
        <end position="76"/>
    </location>
</feature>
<dbReference type="InterPro" id="IPR001190">
    <property type="entry name" value="SRCR"/>
</dbReference>
<evidence type="ECO:0000256" key="12">
    <source>
        <dbReference type="PROSITE-ProRule" id="PRU00196"/>
    </source>
</evidence>
<dbReference type="PROSITE" id="PS50287">
    <property type="entry name" value="SRCR_2"/>
    <property type="match status" value="1"/>
</dbReference>
<feature type="binding site" evidence="11">
    <location>
        <position position="255"/>
    </location>
    <ligand>
        <name>Ca(2+)</name>
        <dbReference type="ChEBI" id="CHEBI:29108"/>
    </ligand>
</feature>
<dbReference type="AlphaFoldDB" id="A0A8C0RWJ2"/>
<dbReference type="PROSITE" id="PS50097">
    <property type="entry name" value="BTB"/>
    <property type="match status" value="1"/>
</dbReference>
<reference evidence="16" key="2">
    <citation type="submission" date="2025-08" db="UniProtKB">
        <authorList>
            <consortium name="Ensembl"/>
        </authorList>
    </citation>
    <scope>IDENTIFICATION</scope>
</reference>
<evidence type="ECO:0000256" key="9">
    <source>
        <dbReference type="ARBA" id="ARBA00024860"/>
    </source>
</evidence>
<name>A0A8C0RWJ2_CANLF</name>
<keyword evidence="6" id="KW-0130">Cell adhesion</keyword>
<dbReference type="SUPFAM" id="SSF54695">
    <property type="entry name" value="POZ domain"/>
    <property type="match status" value="1"/>
</dbReference>
<dbReference type="PRINTS" id="PR00258">
    <property type="entry name" value="SPERACTRCPTR"/>
</dbReference>
<evidence type="ECO:0000256" key="2">
    <source>
        <dbReference type="ARBA" id="ARBA00019410"/>
    </source>
</evidence>
<comment type="function">
    <text evidence="9">Promotes integrin-mediated cell adhesion. May stimulate host defense against viruses and tumor cells.</text>
</comment>
<dbReference type="FunFam" id="3.30.710.10:FF:000128">
    <property type="entry name" value="galectin-3-binding protein precursor"/>
    <property type="match status" value="1"/>
</dbReference>
<evidence type="ECO:0000256" key="6">
    <source>
        <dbReference type="ARBA" id="ARBA00022889"/>
    </source>
</evidence>
<dbReference type="Gene3D" id="2.120.10.100">
    <property type="entry name" value="Apyrase"/>
    <property type="match status" value="1"/>
</dbReference>
<evidence type="ECO:0000256" key="4">
    <source>
        <dbReference type="ARBA" id="ARBA00022530"/>
    </source>
</evidence>
<evidence type="ECO:0000256" key="13">
    <source>
        <dbReference type="SAM" id="MobiDB-lite"/>
    </source>
</evidence>
<evidence type="ECO:0000256" key="7">
    <source>
        <dbReference type="ARBA" id="ARBA00023157"/>
    </source>
</evidence>
<organism evidence="16 17">
    <name type="scientific">Canis lupus familiaris</name>
    <name type="common">Dog</name>
    <name type="synonym">Canis familiaris</name>
    <dbReference type="NCBI Taxonomy" id="9615"/>
    <lineage>
        <taxon>Eukaryota</taxon>
        <taxon>Metazoa</taxon>
        <taxon>Chordata</taxon>
        <taxon>Craniata</taxon>
        <taxon>Vertebrata</taxon>
        <taxon>Euteleostomi</taxon>
        <taxon>Mammalia</taxon>
        <taxon>Eutheria</taxon>
        <taxon>Laurasiatheria</taxon>
        <taxon>Carnivora</taxon>
        <taxon>Caniformia</taxon>
        <taxon>Canidae</taxon>
        <taxon>Canis</taxon>
    </lineage>
</organism>
<keyword evidence="4" id="KW-0272">Extracellular matrix</keyword>
<feature type="compositionally biased region" description="Basic and acidic residues" evidence="13">
    <location>
        <begin position="63"/>
        <end position="75"/>
    </location>
</feature>
<keyword evidence="11" id="KW-0106">Calcium</keyword>
<dbReference type="PANTHER" id="PTHR24410:SF16">
    <property type="entry name" value="GALECTIN-3-BINDING PROTEIN"/>
    <property type="match status" value="1"/>
</dbReference>
<dbReference type="CDD" id="cd18304">
    <property type="entry name" value="BTB_POZ_M2BP"/>
    <property type="match status" value="1"/>
</dbReference>
<evidence type="ECO:0000256" key="10">
    <source>
        <dbReference type="ARBA" id="ARBA00031798"/>
    </source>
</evidence>
<dbReference type="InterPro" id="IPR011333">
    <property type="entry name" value="SKP1/BTB/POZ_sf"/>
</dbReference>
<keyword evidence="5" id="KW-0732">Signal</keyword>
<keyword evidence="8" id="KW-0325">Glycoprotein</keyword>
<dbReference type="InterPro" id="IPR036772">
    <property type="entry name" value="SRCR-like_dom_sf"/>
</dbReference>
<evidence type="ECO:0000256" key="3">
    <source>
        <dbReference type="ARBA" id="ARBA00022525"/>
    </source>
</evidence>
<evidence type="ECO:0000256" key="5">
    <source>
        <dbReference type="ARBA" id="ARBA00022729"/>
    </source>
</evidence>
<comment type="subcellular location">
    <subcellularLocation>
        <location evidence="1">Secreted</location>
        <location evidence="1">Extracellular space</location>
        <location evidence="1">Extracellular matrix</location>
    </subcellularLocation>
</comment>
<dbReference type="FunFam" id="1.25.40.420:FF:000027">
    <property type="entry name" value="galectin-3-binding protein isoform X2"/>
    <property type="match status" value="1"/>
</dbReference>
<dbReference type="SMART" id="SM00202">
    <property type="entry name" value="SR"/>
    <property type="match status" value="1"/>
</dbReference>
<dbReference type="Proteomes" id="UP000694542">
    <property type="component" value="Chromosome 9"/>
</dbReference>
<dbReference type="GO" id="GO:0017110">
    <property type="term" value="F:nucleoside diphosphate phosphatase activity"/>
    <property type="evidence" value="ECO:0007669"/>
    <property type="project" value="InterPro"/>
</dbReference>
<reference evidence="16" key="1">
    <citation type="submission" date="2018-10" db="EMBL/GenBank/DDBJ databases">
        <title>De novo assembly of a Great Dane genome.</title>
        <authorList>
            <person name="Kidd J.M."/>
            <person name="Pendleton A.L."/>
            <person name="Shen F."/>
            <person name="Emery S."/>
        </authorList>
    </citation>
    <scope>NUCLEOTIDE SEQUENCE [LARGE SCALE GENOMIC DNA]</scope>
    <source>
        <strain evidence="16">Great Dane</strain>
    </source>
</reference>
<sequence>MWELRAQRPHHARDRRRVAWAQPWLAMAWGWAQQRRGNGWDPCFPAQQAQPPALWPQQSRLLGRREPSPRRETWKPRLRSRLPSSLMPAQPSNHLEWNEPMHSLRISVGGLPVLASMTKAADPRFRPRWKVILPSFVGAAVLWLLYSHRPPPGRPPAPNAHNWRLSQTPADRYNDTYPLSAPQRTPGGTRYRIAVIADLDTESRAQEENTWFSYLKKGYLTLSDSGDKVAVEWDKGHGVLESHLAEKGRGMELSELIVFNGRLYSVDDRTGVIYQIEGTKAVPWVILSDGDGTVGKGFKAEWLAVKDEHLYVGGLGKEWTTSTGEVMNENPEWVKVVGCRGSVDHENWVSSYNALRAAAGIQPPGRRLPPLPPPGKAMALPLVLWMCLLVAGTQGVKDGDMRLANGDTANEGRVEIFYSGRWGTVCDNLWDLMDASVVCRALGFENATEALGGAAFGPGKGPIMLDEVECTGTEPSLANCTSLGWMKSNCRHNQDAGVVCSNETRGAHTLDLSGELPAALEQIFDSQRGCDLSIRVKVKDQEEEGPHFCAHRLILAANPEAQALCKAPGSTVTMEVDAECLPVVRDFIRYLYSRRLDISLTSVKCFHKLASAYEAQQLQSFCASLFAILLPEDPSFQAPLDLYAYALATQDPVLEELCVQFLAWNFEGLTQATAWPRVPTALLQLLLSRSELAVPSELALLTALDVWSQERRPSHGEVARLVDKVRFPMMLPEHLFELQFNLSLYWSHEALFQKKILQALEFHTVPFRLLAQHRGLNLTEDAYQPRLYTSPTWSASVSRSSSRYWNYPYQSFQTPQHPSFLFQNKYISWSLVYLPTVQSCWNYGFSCSSDEVPLLGLSKSDYSDPTIGYENKALMRCGGRFVADVTDFEGQKALIPSALGTNSSRRPSLFPCLGGSFSSFQVVIRPFYLTNSSDVD</sequence>
<dbReference type="SUPFAM" id="SSF101887">
    <property type="entry name" value="Apyrase"/>
    <property type="match status" value="1"/>
</dbReference>
<dbReference type="Pfam" id="PF07707">
    <property type="entry name" value="BACK"/>
    <property type="match status" value="1"/>
</dbReference>
<dbReference type="PROSITE" id="PS00420">
    <property type="entry name" value="SRCR_1"/>
    <property type="match status" value="1"/>
</dbReference>
<feature type="disulfide bond" evidence="12">
    <location>
        <begin position="439"/>
        <end position="500"/>
    </location>
</feature>
<keyword evidence="7 12" id="KW-1015">Disulfide bond</keyword>
<feature type="binding site" evidence="11">
    <location>
        <position position="301"/>
    </location>
    <ligand>
        <name>Ca(2+)</name>
        <dbReference type="ChEBI" id="CHEBI:29108"/>
    </ligand>
</feature>
<evidence type="ECO:0000256" key="1">
    <source>
        <dbReference type="ARBA" id="ARBA00004498"/>
    </source>
</evidence>
<dbReference type="SUPFAM" id="SSF56487">
    <property type="entry name" value="SRCR-like"/>
    <property type="match status" value="1"/>
</dbReference>
<dbReference type="Gene3D" id="1.25.40.420">
    <property type="match status" value="1"/>
</dbReference>
<dbReference type="InterPro" id="IPR051481">
    <property type="entry name" value="BTB-POZ/Galectin-3-binding"/>
</dbReference>
<feature type="domain" description="SRCR" evidence="15">
    <location>
        <begin position="401"/>
        <end position="501"/>
    </location>
</feature>
<dbReference type="SMART" id="SM00875">
    <property type="entry name" value="BACK"/>
    <property type="match status" value="1"/>
</dbReference>
<evidence type="ECO:0000259" key="15">
    <source>
        <dbReference type="PROSITE" id="PS50287"/>
    </source>
</evidence>
<proteinExistence type="predicted"/>